<protein>
    <submittedName>
        <fullName evidence="2">Uncharacterized protein</fullName>
    </submittedName>
</protein>
<dbReference type="InParanoid" id="A0A1Z5R8G9"/>
<organism evidence="2 3">
    <name type="scientific">Sorghum bicolor</name>
    <name type="common">Sorghum</name>
    <name type="synonym">Sorghum vulgare</name>
    <dbReference type="NCBI Taxonomy" id="4558"/>
    <lineage>
        <taxon>Eukaryota</taxon>
        <taxon>Viridiplantae</taxon>
        <taxon>Streptophyta</taxon>
        <taxon>Embryophyta</taxon>
        <taxon>Tracheophyta</taxon>
        <taxon>Spermatophyta</taxon>
        <taxon>Magnoliopsida</taxon>
        <taxon>Liliopsida</taxon>
        <taxon>Poales</taxon>
        <taxon>Poaceae</taxon>
        <taxon>PACMAD clade</taxon>
        <taxon>Panicoideae</taxon>
        <taxon>Andropogonodae</taxon>
        <taxon>Andropogoneae</taxon>
        <taxon>Sorghinae</taxon>
        <taxon>Sorghum</taxon>
    </lineage>
</organism>
<dbReference type="EMBL" id="CM000766">
    <property type="protein sequence ID" value="OQU79879.1"/>
    <property type="molecule type" value="Genomic_DNA"/>
</dbReference>
<reference evidence="3" key="2">
    <citation type="journal article" date="2018" name="Plant J.">
        <title>The Sorghum bicolor reference genome: improved assembly, gene annotations, a transcriptome atlas, and signatures of genome organization.</title>
        <authorList>
            <person name="McCormick R.F."/>
            <person name="Truong S.K."/>
            <person name="Sreedasyam A."/>
            <person name="Jenkins J."/>
            <person name="Shu S."/>
            <person name="Sims D."/>
            <person name="Kennedy M."/>
            <person name="Amirebrahimi M."/>
            <person name="Weers B.D."/>
            <person name="McKinley B."/>
            <person name="Mattison A."/>
            <person name="Morishige D.T."/>
            <person name="Grimwood J."/>
            <person name="Schmutz J."/>
            <person name="Mullet J.E."/>
        </authorList>
    </citation>
    <scope>NUCLEOTIDE SEQUENCE [LARGE SCALE GENOMIC DNA]</scope>
    <source>
        <strain evidence="3">cv. BTx623</strain>
    </source>
</reference>
<proteinExistence type="predicted"/>
<evidence type="ECO:0000256" key="1">
    <source>
        <dbReference type="SAM" id="MobiDB-lite"/>
    </source>
</evidence>
<accession>A0A1Z5R8G9</accession>
<evidence type="ECO:0000313" key="2">
    <source>
        <dbReference type="EMBL" id="OQU79879.1"/>
    </source>
</evidence>
<dbReference type="AlphaFoldDB" id="A0A1Z5R8G9"/>
<feature type="compositionally biased region" description="Low complexity" evidence="1">
    <location>
        <begin position="7"/>
        <end position="24"/>
    </location>
</feature>
<sequence length="211" mass="22678">MVSLHASRSPVSEPRSCPRSSRSPVAEPHRELAGRAHAGGRCEPPRARWPRARTRVASPAASPLPEKKHKPRSSSLHPSLRVNALVTPPLVRRPRQIGTPRPPRDATAAALCDNLATHETLRHRGILLATSAPSSSISIRHHRADDSSSPFAMNTTCGSHSSLWRAGPRTATPSRVAFRRGGGSDPWGEAQIIKSTARPLAAAMEEDVLVA</sequence>
<reference evidence="2 3" key="1">
    <citation type="journal article" date="2009" name="Nature">
        <title>The Sorghum bicolor genome and the diversification of grasses.</title>
        <authorList>
            <person name="Paterson A.H."/>
            <person name="Bowers J.E."/>
            <person name="Bruggmann R."/>
            <person name="Dubchak I."/>
            <person name="Grimwood J."/>
            <person name="Gundlach H."/>
            <person name="Haberer G."/>
            <person name="Hellsten U."/>
            <person name="Mitros T."/>
            <person name="Poliakov A."/>
            <person name="Schmutz J."/>
            <person name="Spannagl M."/>
            <person name="Tang H."/>
            <person name="Wang X."/>
            <person name="Wicker T."/>
            <person name="Bharti A.K."/>
            <person name="Chapman J."/>
            <person name="Feltus F.A."/>
            <person name="Gowik U."/>
            <person name="Grigoriev I.V."/>
            <person name="Lyons E."/>
            <person name="Maher C.A."/>
            <person name="Martis M."/>
            <person name="Narechania A."/>
            <person name="Otillar R.P."/>
            <person name="Penning B.W."/>
            <person name="Salamov A.A."/>
            <person name="Wang Y."/>
            <person name="Zhang L."/>
            <person name="Carpita N.C."/>
            <person name="Freeling M."/>
            <person name="Gingle A.R."/>
            <person name="Hash C.T."/>
            <person name="Keller B."/>
            <person name="Klein P."/>
            <person name="Kresovich S."/>
            <person name="McCann M.C."/>
            <person name="Ming R."/>
            <person name="Peterson D.G."/>
            <person name="Mehboob-ur-Rahman"/>
            <person name="Ware D."/>
            <person name="Westhoff P."/>
            <person name="Mayer K.F."/>
            <person name="Messing J."/>
            <person name="Rokhsar D.S."/>
        </authorList>
    </citation>
    <scope>NUCLEOTIDE SEQUENCE [LARGE SCALE GENOMIC DNA]</scope>
    <source>
        <strain evidence="3">cv. BTx623</strain>
    </source>
</reference>
<gene>
    <name evidence="2" type="ORF">SORBI_3007G040050</name>
</gene>
<name>A0A1Z5R8G9_SORBI</name>
<keyword evidence="3" id="KW-1185">Reference proteome</keyword>
<dbReference type="Gramene" id="OQU79879">
    <property type="protein sequence ID" value="OQU79879"/>
    <property type="gene ID" value="SORBI_3007G040050"/>
</dbReference>
<feature type="region of interest" description="Disordered" evidence="1">
    <location>
        <begin position="1"/>
        <end position="79"/>
    </location>
</feature>
<dbReference type="Proteomes" id="UP000000768">
    <property type="component" value="Chromosome 7"/>
</dbReference>
<evidence type="ECO:0000313" key="3">
    <source>
        <dbReference type="Proteomes" id="UP000000768"/>
    </source>
</evidence>